<feature type="transmembrane region" description="Helical" evidence="1">
    <location>
        <begin position="119"/>
        <end position="137"/>
    </location>
</feature>
<sequence>MPANYAQHLHAVQVVQMIESNDSVRVVDVRSPAEFAHSRIPNSINVPVSQIHGRLGEFSTGPVVLVCAAGTRAAEASRLLSAAGIDTSVVLQGGIDAWAAHGGELERTASAPWAMERQVRLAAGTLVLIGLLLSLAYDPLKWIAGFIGAGLTFSALSNTCGMARVLSLMPWNRRCG</sequence>
<keyword evidence="4" id="KW-1185">Reference proteome</keyword>
<protein>
    <submittedName>
        <fullName evidence="3">Rhodanese-like domain-containing protein</fullName>
    </submittedName>
</protein>
<reference evidence="3 4" key="1">
    <citation type="submission" date="2020-04" db="EMBL/GenBank/DDBJ databases">
        <title>Novel species.</title>
        <authorList>
            <person name="Teo W.F.A."/>
            <person name="Lipun K."/>
            <person name="Srisuk N."/>
            <person name="Duangmal K."/>
        </authorList>
    </citation>
    <scope>NUCLEOTIDE SEQUENCE [LARGE SCALE GENOMIC DNA]</scope>
    <source>
        <strain evidence="3 4">K13G38</strain>
    </source>
</reference>
<evidence type="ECO:0000256" key="1">
    <source>
        <dbReference type="SAM" id="Phobius"/>
    </source>
</evidence>
<dbReference type="PANTHER" id="PTHR43031">
    <property type="entry name" value="FAD-DEPENDENT OXIDOREDUCTASE"/>
    <property type="match status" value="1"/>
</dbReference>
<feature type="transmembrane region" description="Helical" evidence="1">
    <location>
        <begin position="143"/>
        <end position="166"/>
    </location>
</feature>
<evidence type="ECO:0000259" key="2">
    <source>
        <dbReference type="PROSITE" id="PS50206"/>
    </source>
</evidence>
<feature type="domain" description="Rhodanese" evidence="2">
    <location>
        <begin position="20"/>
        <end position="107"/>
    </location>
</feature>
<organism evidence="3 4">
    <name type="scientific">Amycolatopsis acididurans</name>
    <dbReference type="NCBI Taxonomy" id="2724524"/>
    <lineage>
        <taxon>Bacteria</taxon>
        <taxon>Bacillati</taxon>
        <taxon>Actinomycetota</taxon>
        <taxon>Actinomycetes</taxon>
        <taxon>Pseudonocardiales</taxon>
        <taxon>Pseudonocardiaceae</taxon>
        <taxon>Amycolatopsis</taxon>
    </lineage>
</organism>
<dbReference type="Proteomes" id="UP000715441">
    <property type="component" value="Unassembled WGS sequence"/>
</dbReference>
<dbReference type="Gene3D" id="3.40.250.10">
    <property type="entry name" value="Rhodanese-like domain"/>
    <property type="match status" value="1"/>
</dbReference>
<name>A0ABX1IYA6_9PSEU</name>
<comment type="caution">
    <text evidence="3">The sequence shown here is derived from an EMBL/GenBank/DDBJ whole genome shotgun (WGS) entry which is preliminary data.</text>
</comment>
<keyword evidence="1" id="KW-0812">Transmembrane</keyword>
<accession>A0ABX1IYA6</accession>
<keyword evidence="1" id="KW-0472">Membrane</keyword>
<dbReference type="Gene3D" id="6.10.140.1340">
    <property type="match status" value="1"/>
</dbReference>
<dbReference type="CDD" id="cd00158">
    <property type="entry name" value="RHOD"/>
    <property type="match status" value="1"/>
</dbReference>
<dbReference type="Pfam" id="PF11127">
    <property type="entry name" value="YgaP-like_TM"/>
    <property type="match status" value="1"/>
</dbReference>
<evidence type="ECO:0000313" key="4">
    <source>
        <dbReference type="Proteomes" id="UP000715441"/>
    </source>
</evidence>
<gene>
    <name evidence="3" type="ORF">HFP15_06335</name>
</gene>
<dbReference type="InterPro" id="IPR050229">
    <property type="entry name" value="GlpE_sulfurtransferase"/>
</dbReference>
<dbReference type="SUPFAM" id="SSF52821">
    <property type="entry name" value="Rhodanese/Cell cycle control phosphatase"/>
    <property type="match status" value="1"/>
</dbReference>
<dbReference type="PROSITE" id="PS50206">
    <property type="entry name" value="RHODANESE_3"/>
    <property type="match status" value="1"/>
</dbReference>
<dbReference type="PANTHER" id="PTHR43031:SF1">
    <property type="entry name" value="PYRIDINE NUCLEOTIDE-DISULPHIDE OXIDOREDUCTASE"/>
    <property type="match status" value="1"/>
</dbReference>
<keyword evidence="1" id="KW-1133">Transmembrane helix</keyword>
<dbReference type="InterPro" id="IPR021309">
    <property type="entry name" value="YgaP-like_TM"/>
</dbReference>
<proteinExistence type="predicted"/>
<dbReference type="EMBL" id="JAAXLS010000002">
    <property type="protein sequence ID" value="NKQ52493.1"/>
    <property type="molecule type" value="Genomic_DNA"/>
</dbReference>
<evidence type="ECO:0000313" key="3">
    <source>
        <dbReference type="EMBL" id="NKQ52493.1"/>
    </source>
</evidence>
<dbReference type="InterPro" id="IPR036873">
    <property type="entry name" value="Rhodanese-like_dom_sf"/>
</dbReference>
<dbReference type="Pfam" id="PF00581">
    <property type="entry name" value="Rhodanese"/>
    <property type="match status" value="1"/>
</dbReference>
<dbReference type="SMART" id="SM00450">
    <property type="entry name" value="RHOD"/>
    <property type="match status" value="1"/>
</dbReference>
<dbReference type="InterPro" id="IPR001763">
    <property type="entry name" value="Rhodanese-like_dom"/>
</dbReference>